<organism evidence="2 3">
    <name type="scientific">Zophobas morio</name>
    <dbReference type="NCBI Taxonomy" id="2755281"/>
    <lineage>
        <taxon>Eukaryota</taxon>
        <taxon>Metazoa</taxon>
        <taxon>Ecdysozoa</taxon>
        <taxon>Arthropoda</taxon>
        <taxon>Hexapoda</taxon>
        <taxon>Insecta</taxon>
        <taxon>Pterygota</taxon>
        <taxon>Neoptera</taxon>
        <taxon>Endopterygota</taxon>
        <taxon>Coleoptera</taxon>
        <taxon>Polyphaga</taxon>
        <taxon>Cucujiformia</taxon>
        <taxon>Tenebrionidae</taxon>
        <taxon>Zophobas</taxon>
    </lineage>
</organism>
<evidence type="ECO:0000313" key="2">
    <source>
        <dbReference type="EMBL" id="KAJ3659760.1"/>
    </source>
</evidence>
<evidence type="ECO:0000256" key="1">
    <source>
        <dbReference type="SAM" id="MobiDB-lite"/>
    </source>
</evidence>
<keyword evidence="3" id="KW-1185">Reference proteome</keyword>
<feature type="region of interest" description="Disordered" evidence="1">
    <location>
        <begin position="1"/>
        <end position="33"/>
    </location>
</feature>
<gene>
    <name evidence="2" type="ORF">Zmor_011433</name>
</gene>
<accession>A0AA38IMW0</accession>
<reference evidence="2" key="1">
    <citation type="journal article" date="2023" name="G3 (Bethesda)">
        <title>Whole genome assemblies of Zophobas morio and Tenebrio molitor.</title>
        <authorList>
            <person name="Kaur S."/>
            <person name="Stinson S.A."/>
            <person name="diCenzo G.C."/>
        </authorList>
    </citation>
    <scope>NUCLEOTIDE SEQUENCE</scope>
    <source>
        <strain evidence="2">QUZm001</strain>
    </source>
</reference>
<proteinExistence type="predicted"/>
<comment type="caution">
    <text evidence="2">The sequence shown here is derived from an EMBL/GenBank/DDBJ whole genome shotgun (WGS) entry which is preliminary data.</text>
</comment>
<dbReference type="Proteomes" id="UP001168821">
    <property type="component" value="Unassembled WGS sequence"/>
</dbReference>
<name>A0AA38IMW0_9CUCU</name>
<protein>
    <submittedName>
        <fullName evidence="2">Uncharacterized protein</fullName>
    </submittedName>
</protein>
<dbReference type="EMBL" id="JALNTZ010000003">
    <property type="protein sequence ID" value="KAJ3659760.1"/>
    <property type="molecule type" value="Genomic_DNA"/>
</dbReference>
<sequence length="108" mass="12164">MLQLSRLTPIAPTKTRTSPRNAPVTWPKTKEQRRTGRDRLLHLASLRQVATEELDNRRLSAPIGFNERLPQRKCFLVCLSFVADGGGMLRKVIGGFKCATKNWVDFAG</sequence>
<dbReference type="AlphaFoldDB" id="A0AA38IMW0"/>
<evidence type="ECO:0000313" key="3">
    <source>
        <dbReference type="Proteomes" id="UP001168821"/>
    </source>
</evidence>